<dbReference type="InterPro" id="IPR001646">
    <property type="entry name" value="5peptide_repeat"/>
</dbReference>
<dbReference type="Gene3D" id="2.160.20.80">
    <property type="entry name" value="E3 ubiquitin-protein ligase SopA"/>
    <property type="match status" value="1"/>
</dbReference>
<gene>
    <name evidence="1" type="ORF">RMAR00112_LOCUS29121</name>
</gene>
<organism evidence="1">
    <name type="scientific">Rhodosorus marinus</name>
    <dbReference type="NCBI Taxonomy" id="101924"/>
    <lineage>
        <taxon>Eukaryota</taxon>
        <taxon>Rhodophyta</taxon>
        <taxon>Stylonematophyceae</taxon>
        <taxon>Stylonematales</taxon>
        <taxon>Stylonemataceae</taxon>
        <taxon>Rhodosorus</taxon>
    </lineage>
</organism>
<dbReference type="Pfam" id="PF00805">
    <property type="entry name" value="Pentapeptide"/>
    <property type="match status" value="2"/>
</dbReference>
<dbReference type="EMBL" id="HBHW01037871">
    <property type="protein sequence ID" value="CAE0061055.1"/>
    <property type="molecule type" value="Transcribed_RNA"/>
</dbReference>
<evidence type="ECO:0008006" key="2">
    <source>
        <dbReference type="Google" id="ProtNLM"/>
    </source>
</evidence>
<proteinExistence type="predicted"/>
<protein>
    <recommendedName>
        <fullName evidence="2">Pentapeptide repeat-containing protein</fullName>
    </recommendedName>
</protein>
<dbReference type="PANTHER" id="PTHR47200">
    <property type="entry name" value="THYLAKOID LUMENAL 15 KDA PROTEIN 1, CHLOROPLASTIC"/>
    <property type="match status" value="1"/>
</dbReference>
<dbReference type="SUPFAM" id="SSF141571">
    <property type="entry name" value="Pentapeptide repeat-like"/>
    <property type="match status" value="1"/>
</dbReference>
<dbReference type="InterPro" id="IPR044213">
    <property type="entry name" value="At2g44920-like"/>
</dbReference>
<reference evidence="1" key="1">
    <citation type="submission" date="2021-01" db="EMBL/GenBank/DDBJ databases">
        <authorList>
            <person name="Corre E."/>
            <person name="Pelletier E."/>
            <person name="Niang G."/>
            <person name="Scheremetjew M."/>
            <person name="Finn R."/>
            <person name="Kale V."/>
            <person name="Holt S."/>
            <person name="Cochrane G."/>
            <person name="Meng A."/>
            <person name="Brown T."/>
            <person name="Cohen L."/>
        </authorList>
    </citation>
    <scope>NUCLEOTIDE SEQUENCE</scope>
    <source>
        <strain evidence="1">CCMP 769</strain>
    </source>
</reference>
<dbReference type="PANTHER" id="PTHR47200:SF2">
    <property type="entry name" value="THYLAKOID LUMENAL 15 KDA PROTEIN 1, CHLOROPLASTIC"/>
    <property type="match status" value="1"/>
</dbReference>
<dbReference type="AlphaFoldDB" id="A0A7S3A795"/>
<evidence type="ECO:0000313" key="1">
    <source>
        <dbReference type="EMBL" id="CAE0061055.1"/>
    </source>
</evidence>
<accession>A0A7S3A795</accession>
<sequence>MFGFVHGAGLEVVGSGRVRVVCDVRLDDGLKAGFGALSLAVALSLGSGLAFPARGLADFTGAQTKVGSGAASTGFSGSMKSVTRGVDVSASDFSGRDLKGVSFQQSIARGSNFSKANLFSASFFDADLSDANFEGADLRQANLELANLRGANLTNAIVEGAYVVGSTKFAGITIEGADFTDVFFRKDQQNYLCSIASGVNPVTKVSTRESLLCPD</sequence>
<name>A0A7S3A795_9RHOD</name>